<dbReference type="EMBL" id="JARJLG010000011">
    <property type="protein sequence ID" value="KAJ7776886.1"/>
    <property type="molecule type" value="Genomic_DNA"/>
</dbReference>
<gene>
    <name evidence="2" type="ORF">DFH07DRAFT_951501</name>
</gene>
<dbReference type="Proteomes" id="UP001215280">
    <property type="component" value="Unassembled WGS sequence"/>
</dbReference>
<dbReference type="AlphaFoldDB" id="A0AAD7NUQ4"/>
<feature type="region of interest" description="Disordered" evidence="1">
    <location>
        <begin position="29"/>
        <end position="57"/>
    </location>
</feature>
<name>A0AAD7NUQ4_9AGAR</name>
<evidence type="ECO:0000313" key="3">
    <source>
        <dbReference type="Proteomes" id="UP001215280"/>
    </source>
</evidence>
<dbReference type="Pfam" id="PF20414">
    <property type="entry name" value="DUF6698"/>
    <property type="match status" value="1"/>
</dbReference>
<feature type="region of interest" description="Disordered" evidence="1">
    <location>
        <begin position="329"/>
        <end position="351"/>
    </location>
</feature>
<reference evidence="2" key="1">
    <citation type="submission" date="2023-03" db="EMBL/GenBank/DDBJ databases">
        <title>Massive genome expansion in bonnet fungi (Mycena s.s.) driven by repeated elements and novel gene families across ecological guilds.</title>
        <authorList>
            <consortium name="Lawrence Berkeley National Laboratory"/>
            <person name="Harder C.B."/>
            <person name="Miyauchi S."/>
            <person name="Viragh M."/>
            <person name="Kuo A."/>
            <person name="Thoen E."/>
            <person name="Andreopoulos B."/>
            <person name="Lu D."/>
            <person name="Skrede I."/>
            <person name="Drula E."/>
            <person name="Henrissat B."/>
            <person name="Morin E."/>
            <person name="Kohler A."/>
            <person name="Barry K."/>
            <person name="LaButti K."/>
            <person name="Morin E."/>
            <person name="Salamov A."/>
            <person name="Lipzen A."/>
            <person name="Mereny Z."/>
            <person name="Hegedus B."/>
            <person name="Baldrian P."/>
            <person name="Stursova M."/>
            <person name="Weitz H."/>
            <person name="Taylor A."/>
            <person name="Grigoriev I.V."/>
            <person name="Nagy L.G."/>
            <person name="Martin F."/>
            <person name="Kauserud H."/>
        </authorList>
    </citation>
    <scope>NUCLEOTIDE SEQUENCE</scope>
    <source>
        <strain evidence="2">CBHHK188m</strain>
    </source>
</reference>
<proteinExistence type="predicted"/>
<sequence length="485" mass="54107">MCVTITWGRTWFVDCLMLQHIASKLSLTNPPKLSLTAPRPTLTLTNTPRHSSPSRGRVDRDYKAAYLALKASNDIQQKKRARKAEKGTSTQAMGHGIRMVAALFGEVATIIQEAEAYQLAPLDDVEFDESMEDLSEEQKSYLNEKREGERNLAAYAQIKRIVPNIQQKLLMYEKDDRVDELVGFYASLQKGANDSRSDDFSRVSAALGNWINQERDRPDLAVFDHTPPITDQDGKTIKQYAPLLSDDRETRGVQNDYCLGLLAPIEHDVADEKIRIALRGNSTTIKLNESFYARLFYSGFQGDPDDVDTGFLKSRYLVKGYKSIFTGPASAKEHAENNPPEKRPRTSGKAIRKPPCEILHMKGQVTGRSIGYVCVIEHQGLTTARQWTPEYYGISYPQMYNFIVDYFKTPLPGTPERVHADALLKWWNQQIFPNHASSASTNSTAVNSMAKLRAQRLARAEAQAAEAEVAAAARAEAAAAAAADD</sequence>
<dbReference type="InterPro" id="IPR046521">
    <property type="entry name" value="DUF6698"/>
</dbReference>
<comment type="caution">
    <text evidence="2">The sequence shown here is derived from an EMBL/GenBank/DDBJ whole genome shotgun (WGS) entry which is preliminary data.</text>
</comment>
<evidence type="ECO:0000256" key="1">
    <source>
        <dbReference type="SAM" id="MobiDB-lite"/>
    </source>
</evidence>
<protein>
    <submittedName>
        <fullName evidence="2">Uncharacterized protein</fullName>
    </submittedName>
</protein>
<accession>A0AAD7NUQ4</accession>
<feature type="compositionally biased region" description="Basic and acidic residues" evidence="1">
    <location>
        <begin position="331"/>
        <end position="344"/>
    </location>
</feature>
<feature type="compositionally biased region" description="Low complexity" evidence="1">
    <location>
        <begin position="35"/>
        <end position="48"/>
    </location>
</feature>
<evidence type="ECO:0000313" key="2">
    <source>
        <dbReference type="EMBL" id="KAJ7776886.1"/>
    </source>
</evidence>
<organism evidence="2 3">
    <name type="scientific">Mycena maculata</name>
    <dbReference type="NCBI Taxonomy" id="230809"/>
    <lineage>
        <taxon>Eukaryota</taxon>
        <taxon>Fungi</taxon>
        <taxon>Dikarya</taxon>
        <taxon>Basidiomycota</taxon>
        <taxon>Agaricomycotina</taxon>
        <taxon>Agaricomycetes</taxon>
        <taxon>Agaricomycetidae</taxon>
        <taxon>Agaricales</taxon>
        <taxon>Marasmiineae</taxon>
        <taxon>Mycenaceae</taxon>
        <taxon>Mycena</taxon>
    </lineage>
</organism>
<keyword evidence="3" id="KW-1185">Reference proteome</keyword>